<sequence length="149" mass="16254">MPDQPGRRPDLAALVHPLLQALIAAERAILARHDISMWGYSVLCALDGQPARSQAALAQSIGADKTRIISTLDELQDVGYIVREPDPADRRVHLLSITEAGRQKGRAAQADIQAAEEDLLAELTPAQRKVFLEVLMTFNDLPLGDILGR</sequence>
<dbReference type="AlphaFoldDB" id="A0A6L9SI57"/>
<gene>
    <name evidence="2" type="ORF">G1H10_29725</name>
</gene>
<protein>
    <submittedName>
        <fullName evidence="2">MarR family transcriptional regulator</fullName>
    </submittedName>
</protein>
<dbReference type="PANTHER" id="PTHR33164">
    <property type="entry name" value="TRANSCRIPTIONAL REGULATOR, MARR FAMILY"/>
    <property type="match status" value="1"/>
</dbReference>
<keyword evidence="3" id="KW-1185">Reference proteome</keyword>
<dbReference type="GO" id="GO:0006950">
    <property type="term" value="P:response to stress"/>
    <property type="evidence" value="ECO:0007669"/>
    <property type="project" value="TreeGrafter"/>
</dbReference>
<dbReference type="InterPro" id="IPR039422">
    <property type="entry name" value="MarR/SlyA-like"/>
</dbReference>
<dbReference type="PROSITE" id="PS50995">
    <property type="entry name" value="HTH_MARR_2"/>
    <property type="match status" value="1"/>
</dbReference>
<dbReference type="Gene3D" id="1.10.10.10">
    <property type="entry name" value="Winged helix-like DNA-binding domain superfamily/Winged helix DNA-binding domain"/>
    <property type="match status" value="1"/>
</dbReference>
<organism evidence="2 3">
    <name type="scientific">Phytoactinopolyspora halotolerans</name>
    <dbReference type="NCBI Taxonomy" id="1981512"/>
    <lineage>
        <taxon>Bacteria</taxon>
        <taxon>Bacillati</taxon>
        <taxon>Actinomycetota</taxon>
        <taxon>Actinomycetes</taxon>
        <taxon>Jiangellales</taxon>
        <taxon>Jiangellaceae</taxon>
        <taxon>Phytoactinopolyspora</taxon>
    </lineage>
</organism>
<dbReference type="Pfam" id="PF12802">
    <property type="entry name" value="MarR_2"/>
    <property type="match status" value="1"/>
</dbReference>
<dbReference type="EMBL" id="JAAGOA010000033">
    <property type="protein sequence ID" value="NEE04358.1"/>
    <property type="molecule type" value="Genomic_DNA"/>
</dbReference>
<dbReference type="PANTHER" id="PTHR33164:SF43">
    <property type="entry name" value="HTH-TYPE TRANSCRIPTIONAL REPRESSOR YETL"/>
    <property type="match status" value="1"/>
</dbReference>
<accession>A0A6L9SI57</accession>
<dbReference type="InterPro" id="IPR036390">
    <property type="entry name" value="WH_DNA-bd_sf"/>
</dbReference>
<dbReference type="Proteomes" id="UP000475214">
    <property type="component" value="Unassembled WGS sequence"/>
</dbReference>
<dbReference type="SMART" id="SM00347">
    <property type="entry name" value="HTH_MARR"/>
    <property type="match status" value="1"/>
</dbReference>
<name>A0A6L9SI57_9ACTN</name>
<dbReference type="RefSeq" id="WP_163744819.1">
    <property type="nucleotide sequence ID" value="NZ_JAAGOA010000033.1"/>
</dbReference>
<evidence type="ECO:0000313" key="2">
    <source>
        <dbReference type="EMBL" id="NEE04358.1"/>
    </source>
</evidence>
<dbReference type="SUPFAM" id="SSF46785">
    <property type="entry name" value="Winged helix' DNA-binding domain"/>
    <property type="match status" value="1"/>
</dbReference>
<evidence type="ECO:0000313" key="3">
    <source>
        <dbReference type="Proteomes" id="UP000475214"/>
    </source>
</evidence>
<proteinExistence type="predicted"/>
<comment type="caution">
    <text evidence="2">The sequence shown here is derived from an EMBL/GenBank/DDBJ whole genome shotgun (WGS) entry which is preliminary data.</text>
</comment>
<dbReference type="PRINTS" id="PR00598">
    <property type="entry name" value="HTHMARR"/>
</dbReference>
<feature type="domain" description="HTH marR-type" evidence="1">
    <location>
        <begin position="8"/>
        <end position="140"/>
    </location>
</feature>
<evidence type="ECO:0000259" key="1">
    <source>
        <dbReference type="PROSITE" id="PS50995"/>
    </source>
</evidence>
<dbReference type="InterPro" id="IPR000835">
    <property type="entry name" value="HTH_MarR-typ"/>
</dbReference>
<dbReference type="InterPro" id="IPR036388">
    <property type="entry name" value="WH-like_DNA-bd_sf"/>
</dbReference>
<dbReference type="GO" id="GO:0003700">
    <property type="term" value="F:DNA-binding transcription factor activity"/>
    <property type="evidence" value="ECO:0007669"/>
    <property type="project" value="InterPro"/>
</dbReference>
<reference evidence="2 3" key="1">
    <citation type="submission" date="2020-02" db="EMBL/GenBank/DDBJ databases">
        <authorList>
            <person name="Li X.-J."/>
            <person name="Han X.-M."/>
        </authorList>
    </citation>
    <scope>NUCLEOTIDE SEQUENCE [LARGE SCALE GENOMIC DNA]</scope>
    <source>
        <strain evidence="2 3">CCTCC AB 2017055</strain>
    </source>
</reference>